<feature type="compositionally biased region" description="Basic and acidic residues" evidence="1">
    <location>
        <begin position="84"/>
        <end position="96"/>
    </location>
</feature>
<sequence>MVPCLLCNVDLLSNSPLVLIDTLEGGLVINRPFRAFGVYLDFKPNIVVPSQYSHRSMDRDMKGRLRRVKDKLMKLRSGIEYSTNEDHSSASSEGHRGSSTSLPLGSIGATAFLVPPSGKGELTCDVQIFECLADCPLNQRSTNAGGGYASWSYGGTAAVLRNHLRAHRHDNLVAELTAKYGTSSAGRRLEGIGSVEKVKTDGSHMNSRSRRQPPRVLDENTIEAVVRYRGDFHNHIAQIRDTRFELCRSTSWYICDVLTDLFLRQCIDSVQSSICDDINTYVDRLIELEIC</sequence>
<organism evidence="2 3">
    <name type="scientific">Perkinsus chesapeaki</name>
    <name type="common">Clam parasite</name>
    <name type="synonym">Perkinsus andrewsi</name>
    <dbReference type="NCBI Taxonomy" id="330153"/>
    <lineage>
        <taxon>Eukaryota</taxon>
        <taxon>Sar</taxon>
        <taxon>Alveolata</taxon>
        <taxon>Perkinsozoa</taxon>
        <taxon>Perkinsea</taxon>
        <taxon>Perkinsida</taxon>
        <taxon>Perkinsidae</taxon>
        <taxon>Perkinsus</taxon>
    </lineage>
</organism>
<dbReference type="Proteomes" id="UP000591131">
    <property type="component" value="Unassembled WGS sequence"/>
</dbReference>
<comment type="caution">
    <text evidence="2">The sequence shown here is derived from an EMBL/GenBank/DDBJ whole genome shotgun (WGS) entry which is preliminary data.</text>
</comment>
<proteinExistence type="predicted"/>
<name>A0A7J6L3G3_PERCH</name>
<dbReference type="OrthoDB" id="10371235at2759"/>
<gene>
    <name evidence="2" type="ORF">FOL47_010123</name>
</gene>
<evidence type="ECO:0000313" key="3">
    <source>
        <dbReference type="Proteomes" id="UP000591131"/>
    </source>
</evidence>
<reference evidence="2 3" key="1">
    <citation type="submission" date="2020-04" db="EMBL/GenBank/DDBJ databases">
        <title>Perkinsus chesapeaki whole genome sequence.</title>
        <authorList>
            <person name="Bogema D.R."/>
        </authorList>
    </citation>
    <scope>NUCLEOTIDE SEQUENCE [LARGE SCALE GENOMIC DNA]</scope>
    <source>
        <strain evidence="2">ATCC PRA-425</strain>
    </source>
</reference>
<dbReference type="AlphaFoldDB" id="A0A7J6L3G3"/>
<protein>
    <submittedName>
        <fullName evidence="2">Uncharacterized protein</fullName>
    </submittedName>
</protein>
<keyword evidence="3" id="KW-1185">Reference proteome</keyword>
<evidence type="ECO:0000256" key="1">
    <source>
        <dbReference type="SAM" id="MobiDB-lite"/>
    </source>
</evidence>
<dbReference type="EMBL" id="JAAPAO010000759">
    <property type="protein sequence ID" value="KAF4654125.1"/>
    <property type="molecule type" value="Genomic_DNA"/>
</dbReference>
<accession>A0A7J6L3G3</accession>
<evidence type="ECO:0000313" key="2">
    <source>
        <dbReference type="EMBL" id="KAF4654125.1"/>
    </source>
</evidence>
<feature type="region of interest" description="Disordered" evidence="1">
    <location>
        <begin position="82"/>
        <end position="101"/>
    </location>
</feature>